<organism evidence="4 5">
    <name type="scientific">Cymbomonas tetramitiformis</name>
    <dbReference type="NCBI Taxonomy" id="36881"/>
    <lineage>
        <taxon>Eukaryota</taxon>
        <taxon>Viridiplantae</taxon>
        <taxon>Chlorophyta</taxon>
        <taxon>Pyramimonadophyceae</taxon>
        <taxon>Pyramimonadales</taxon>
        <taxon>Pyramimonadaceae</taxon>
        <taxon>Cymbomonas</taxon>
    </lineage>
</organism>
<evidence type="ECO:0000313" key="4">
    <source>
        <dbReference type="EMBL" id="KAK3269760.1"/>
    </source>
</evidence>
<dbReference type="Proteomes" id="UP001190700">
    <property type="component" value="Unassembled WGS sequence"/>
</dbReference>
<evidence type="ECO:0000256" key="1">
    <source>
        <dbReference type="ARBA" id="ARBA00007028"/>
    </source>
</evidence>
<accession>A0AAE0G242</accession>
<dbReference type="PANTHER" id="PTHR15380:SF2">
    <property type="entry name" value="CEROID-LIPOFUSCINOSIS NEURONAL PROTEIN 5"/>
    <property type="match status" value="1"/>
</dbReference>
<dbReference type="GO" id="GO:0016798">
    <property type="term" value="F:hydrolase activity, acting on glycosyl bonds"/>
    <property type="evidence" value="ECO:0007669"/>
    <property type="project" value="TreeGrafter"/>
</dbReference>
<dbReference type="EMBL" id="LGRX02010757">
    <property type="protein sequence ID" value="KAK3269760.1"/>
    <property type="molecule type" value="Genomic_DNA"/>
</dbReference>
<gene>
    <name evidence="4" type="ORF">CYMTET_21812</name>
</gene>
<keyword evidence="3" id="KW-0812">Transmembrane</keyword>
<evidence type="ECO:0000256" key="2">
    <source>
        <dbReference type="ARBA" id="ARBA00023180"/>
    </source>
</evidence>
<evidence type="ECO:0000313" key="5">
    <source>
        <dbReference type="Proteomes" id="UP001190700"/>
    </source>
</evidence>
<keyword evidence="2" id="KW-0325">Glycoprotein</keyword>
<dbReference type="AlphaFoldDB" id="A0AAE0G242"/>
<keyword evidence="3" id="KW-0472">Membrane</keyword>
<keyword evidence="5" id="KW-1185">Reference proteome</keyword>
<proteinExistence type="inferred from homology"/>
<comment type="caution">
    <text evidence="4">The sequence shown here is derived from an EMBL/GenBank/DDBJ whole genome shotgun (WGS) entry which is preliminary data.</text>
</comment>
<feature type="transmembrane region" description="Helical" evidence="3">
    <location>
        <begin position="381"/>
        <end position="402"/>
    </location>
</feature>
<comment type="similarity">
    <text evidence="1">Belongs to the CLN5 family.</text>
</comment>
<protein>
    <submittedName>
        <fullName evidence="4">Uncharacterized protein</fullName>
    </submittedName>
</protein>
<name>A0AAE0G242_9CHLO</name>
<sequence>MNNETTFFESSEVERAAVELCEKEAGGIWVSGRDVLPTVPSTAEFDVRYAEKSILGLAGGLLSLTHSYIILTRRGQDSQCPPAMTFQYFAVYFGAQAILPRLVATPEGKNLEWSNDSVVCYTPSDLTQTAKDADKERWMVSIVGTCSGDVFNEWCEWVALYEKRQPGYQLWDVWDHHNARIAKKYIEGSKCDDFSQRSLLELSSLGARLDTQTVLYQNSFTLLTQEPPRLLDMSKPAEALEVVSFYEQLATLLAQDETRKATLPETLRTIATTLDKFIVYERATNTYHRVILSSPYIRVDKLYQRMYLPWQSYRLLGDSSAASGEPEAGLLSRATSVLRRRLPDVALSPKLRIAIRVGSIVVPIVSVVVPTWLWTGAPEFAAFYLAGLVNGIILMPILLLAYGKCVFPAKELE</sequence>
<evidence type="ECO:0000256" key="3">
    <source>
        <dbReference type="SAM" id="Phobius"/>
    </source>
</evidence>
<dbReference type="Pfam" id="PF15014">
    <property type="entry name" value="CLN5"/>
    <property type="match status" value="1"/>
</dbReference>
<dbReference type="PANTHER" id="PTHR15380">
    <property type="entry name" value="CEROID-LIPOFUSCINOSIS, NEURONAL 5"/>
    <property type="match status" value="1"/>
</dbReference>
<reference evidence="4 5" key="1">
    <citation type="journal article" date="2015" name="Genome Biol. Evol.">
        <title>Comparative Genomics of a Bacterivorous Green Alga Reveals Evolutionary Causalities and Consequences of Phago-Mixotrophic Mode of Nutrition.</title>
        <authorList>
            <person name="Burns J.A."/>
            <person name="Paasch A."/>
            <person name="Narechania A."/>
            <person name="Kim E."/>
        </authorList>
    </citation>
    <scope>NUCLEOTIDE SEQUENCE [LARGE SCALE GENOMIC DNA]</scope>
    <source>
        <strain evidence="4 5">PLY_AMNH</strain>
    </source>
</reference>
<dbReference type="InterPro" id="IPR026138">
    <property type="entry name" value="CLN5"/>
</dbReference>
<dbReference type="GO" id="GO:0007040">
    <property type="term" value="P:lysosome organization"/>
    <property type="evidence" value="ECO:0007669"/>
    <property type="project" value="TreeGrafter"/>
</dbReference>
<dbReference type="GO" id="GO:0005765">
    <property type="term" value="C:lysosomal membrane"/>
    <property type="evidence" value="ECO:0007669"/>
    <property type="project" value="TreeGrafter"/>
</dbReference>
<feature type="transmembrane region" description="Helical" evidence="3">
    <location>
        <begin position="353"/>
        <end position="375"/>
    </location>
</feature>
<keyword evidence="3" id="KW-1133">Transmembrane helix</keyword>